<feature type="region of interest" description="Disordered" evidence="1">
    <location>
        <begin position="34"/>
        <end position="60"/>
    </location>
</feature>
<gene>
    <name evidence="3" type="primary">PGBD4_33</name>
    <name evidence="3" type="ORF">CM83_442</name>
</gene>
<dbReference type="InterPro" id="IPR029526">
    <property type="entry name" value="PGBD"/>
</dbReference>
<proteinExistence type="predicted"/>
<accession>A0A0A9XB73</accession>
<feature type="non-terminal residue" evidence="3">
    <location>
        <position position="224"/>
    </location>
</feature>
<feature type="compositionally biased region" description="Acidic residues" evidence="1">
    <location>
        <begin position="38"/>
        <end position="60"/>
    </location>
</feature>
<evidence type="ECO:0000259" key="2">
    <source>
        <dbReference type="Pfam" id="PF13843"/>
    </source>
</evidence>
<reference evidence="3" key="2">
    <citation type="submission" date="2014-07" db="EMBL/GenBank/DDBJ databases">
        <authorList>
            <person name="Hull J."/>
        </authorList>
    </citation>
    <scope>NUCLEOTIDE SEQUENCE</scope>
</reference>
<evidence type="ECO:0000256" key="1">
    <source>
        <dbReference type="SAM" id="MobiDB-lite"/>
    </source>
</evidence>
<reference evidence="3" key="1">
    <citation type="journal article" date="2014" name="PLoS ONE">
        <title>Transcriptome-Based Identification of ABC Transporters in the Western Tarnished Plant Bug Lygus hesperus.</title>
        <authorList>
            <person name="Hull J.J."/>
            <person name="Chaney K."/>
            <person name="Geib S.M."/>
            <person name="Fabrick J.A."/>
            <person name="Brent C.S."/>
            <person name="Walsh D."/>
            <person name="Lavine L.C."/>
        </authorList>
    </citation>
    <scope>NUCLEOTIDE SEQUENCE</scope>
</reference>
<evidence type="ECO:0000313" key="3">
    <source>
        <dbReference type="EMBL" id="JAG14345.1"/>
    </source>
</evidence>
<sequence length="224" mass="24845">SREGVFEATLSSGLEMTSIEIHRGTDEALAELQRLQEDSDTEELSDSECEESASESEDELLPNFVVEDVFDCDGGDGGKITEGMTDADIEIGKDGKTVWMSTPIKYERTPSSNVIGHVPGSRKEAQGVTDEEQLFSLFITDNMIGDIVRYTNHEIERSKLKSVDPSHYILRSTNLAEIKALIGLLYMGGVLKNSGLSQDDLFSETYGPSIFRCTMTRKRLDFLL</sequence>
<dbReference type="Pfam" id="PF13843">
    <property type="entry name" value="DDE_Tnp_1_7"/>
    <property type="match status" value="1"/>
</dbReference>
<organism evidence="3">
    <name type="scientific">Lygus hesperus</name>
    <name type="common">Western plant bug</name>
    <dbReference type="NCBI Taxonomy" id="30085"/>
    <lineage>
        <taxon>Eukaryota</taxon>
        <taxon>Metazoa</taxon>
        <taxon>Ecdysozoa</taxon>
        <taxon>Arthropoda</taxon>
        <taxon>Hexapoda</taxon>
        <taxon>Insecta</taxon>
        <taxon>Pterygota</taxon>
        <taxon>Neoptera</taxon>
        <taxon>Paraneoptera</taxon>
        <taxon>Hemiptera</taxon>
        <taxon>Heteroptera</taxon>
        <taxon>Panheteroptera</taxon>
        <taxon>Cimicomorpha</taxon>
        <taxon>Miridae</taxon>
        <taxon>Mirini</taxon>
        <taxon>Lygus</taxon>
    </lineage>
</organism>
<dbReference type="AlphaFoldDB" id="A0A0A9XB73"/>
<name>A0A0A9XB73_LYGHE</name>
<dbReference type="EMBL" id="GBHO01029259">
    <property type="protein sequence ID" value="JAG14345.1"/>
    <property type="molecule type" value="Transcribed_RNA"/>
</dbReference>
<protein>
    <submittedName>
        <fullName evidence="3">PiggyBac transposable element-derived protein 4</fullName>
    </submittedName>
</protein>
<feature type="domain" description="PiggyBac transposable element-derived protein" evidence="2">
    <location>
        <begin position="132"/>
        <end position="224"/>
    </location>
</feature>
<feature type="non-terminal residue" evidence="3">
    <location>
        <position position="1"/>
    </location>
</feature>